<gene>
    <name evidence="2" type="ORF">AB205_0032200</name>
</gene>
<proteinExistence type="predicted"/>
<evidence type="ECO:0000313" key="2">
    <source>
        <dbReference type="EMBL" id="PIO09494.1"/>
    </source>
</evidence>
<name>A0A2G9Q1K8_AQUCT</name>
<reference evidence="3" key="1">
    <citation type="journal article" date="2017" name="Nat. Commun.">
        <title>The North American bullfrog draft genome provides insight into hormonal regulation of long noncoding RNA.</title>
        <authorList>
            <person name="Hammond S.A."/>
            <person name="Warren R.L."/>
            <person name="Vandervalk B.P."/>
            <person name="Kucuk E."/>
            <person name="Khan H."/>
            <person name="Gibb E.A."/>
            <person name="Pandoh P."/>
            <person name="Kirk H."/>
            <person name="Zhao Y."/>
            <person name="Jones M."/>
            <person name="Mungall A.J."/>
            <person name="Coope R."/>
            <person name="Pleasance S."/>
            <person name="Moore R.A."/>
            <person name="Holt R.A."/>
            <person name="Round J.M."/>
            <person name="Ohora S."/>
            <person name="Walle B.V."/>
            <person name="Veldhoen N."/>
            <person name="Helbing C.C."/>
            <person name="Birol I."/>
        </authorList>
    </citation>
    <scope>NUCLEOTIDE SEQUENCE [LARGE SCALE GENOMIC DNA]</scope>
</reference>
<accession>A0A2G9Q1K8</accession>
<dbReference type="Proteomes" id="UP000228934">
    <property type="component" value="Unassembled WGS sequence"/>
</dbReference>
<dbReference type="EMBL" id="KZ370011">
    <property type="protein sequence ID" value="PIO09494.1"/>
    <property type="molecule type" value="Genomic_DNA"/>
</dbReference>
<organism evidence="2 3">
    <name type="scientific">Aquarana catesbeiana</name>
    <name type="common">American bullfrog</name>
    <name type="synonym">Rana catesbeiana</name>
    <dbReference type="NCBI Taxonomy" id="8400"/>
    <lineage>
        <taxon>Eukaryota</taxon>
        <taxon>Metazoa</taxon>
        <taxon>Chordata</taxon>
        <taxon>Craniata</taxon>
        <taxon>Vertebrata</taxon>
        <taxon>Euteleostomi</taxon>
        <taxon>Amphibia</taxon>
        <taxon>Batrachia</taxon>
        <taxon>Anura</taxon>
        <taxon>Neobatrachia</taxon>
        <taxon>Ranoidea</taxon>
        <taxon>Ranidae</taxon>
        <taxon>Aquarana</taxon>
    </lineage>
</organism>
<evidence type="ECO:0000256" key="1">
    <source>
        <dbReference type="SAM" id="Coils"/>
    </source>
</evidence>
<sequence length="81" mass="8930">MGTPPGDLVVLESSNSATPKDVYEVRDMGTPPGLGEPVSTDSAQRLIGQIMAWNGEIDLMRNRLDRMQQEMKNMIDVLGRV</sequence>
<keyword evidence="1" id="KW-0175">Coiled coil</keyword>
<feature type="coiled-coil region" evidence="1">
    <location>
        <begin position="50"/>
        <end position="77"/>
    </location>
</feature>
<dbReference type="AlphaFoldDB" id="A0A2G9Q1K8"/>
<evidence type="ECO:0000313" key="3">
    <source>
        <dbReference type="Proteomes" id="UP000228934"/>
    </source>
</evidence>
<protein>
    <submittedName>
        <fullName evidence="2">Uncharacterized protein</fullName>
    </submittedName>
</protein>
<keyword evidence="3" id="KW-1185">Reference proteome</keyword>